<dbReference type="InterPro" id="IPR036264">
    <property type="entry name" value="Bact_exopeptidase_dim_dom"/>
</dbReference>
<dbReference type="EMBL" id="QUTD01008487">
    <property type="protein sequence ID" value="RHY46035.1"/>
    <property type="molecule type" value="Genomic_DNA"/>
</dbReference>
<dbReference type="GO" id="GO:0016787">
    <property type="term" value="F:hydrolase activity"/>
    <property type="evidence" value="ECO:0007669"/>
    <property type="project" value="InterPro"/>
</dbReference>
<dbReference type="VEuPathDB" id="FungiDB:H257_08410"/>
<accession>A0A397CLJ2</accession>
<reference evidence="1 2" key="1">
    <citation type="submission" date="2018-08" db="EMBL/GenBank/DDBJ databases">
        <title>Aphanomyces genome sequencing and annotation.</title>
        <authorList>
            <person name="Minardi D."/>
            <person name="Oidtmann B."/>
            <person name="Van Der Giezen M."/>
            <person name="Studholme D.J."/>
        </authorList>
    </citation>
    <scope>NUCLEOTIDE SEQUENCE [LARGE SCALE GENOMIC DNA]</scope>
    <source>
        <strain evidence="1 2">D2</strain>
    </source>
</reference>
<evidence type="ECO:0000313" key="1">
    <source>
        <dbReference type="EMBL" id="RHY46035.1"/>
    </source>
</evidence>
<comment type="caution">
    <text evidence="1">The sequence shown here is derived from an EMBL/GenBank/DDBJ whole genome shotgun (WGS) entry which is preliminary data.</text>
</comment>
<dbReference type="Pfam" id="PF01546">
    <property type="entry name" value="Peptidase_M20"/>
    <property type="match status" value="1"/>
</dbReference>
<proteinExistence type="predicted"/>
<evidence type="ECO:0008006" key="3">
    <source>
        <dbReference type="Google" id="ProtNLM"/>
    </source>
</evidence>
<dbReference type="Proteomes" id="UP000266643">
    <property type="component" value="Unassembled WGS sequence"/>
</dbReference>
<dbReference type="SUPFAM" id="SSF55031">
    <property type="entry name" value="Bacterial exopeptidase dimerisation domain"/>
    <property type="match status" value="1"/>
</dbReference>
<dbReference type="InterPro" id="IPR017439">
    <property type="entry name" value="Amidohydrolase"/>
</dbReference>
<dbReference type="NCBIfam" id="TIGR01891">
    <property type="entry name" value="amidohydrolases"/>
    <property type="match status" value="1"/>
</dbReference>
<dbReference type="AlphaFoldDB" id="A0A397CLJ2"/>
<evidence type="ECO:0000313" key="2">
    <source>
        <dbReference type="Proteomes" id="UP000266643"/>
    </source>
</evidence>
<dbReference type="PANTHER" id="PTHR11014:SF63">
    <property type="entry name" value="METALLOPEPTIDASE, PUTATIVE (AFU_ORTHOLOGUE AFUA_6G09600)-RELATED"/>
    <property type="match status" value="1"/>
</dbReference>
<dbReference type="Gene3D" id="3.40.630.10">
    <property type="entry name" value="Zn peptidases"/>
    <property type="match status" value="1"/>
</dbReference>
<sequence length="641" mass="70961">MVATAASSTPPTTSGEYIAFFDRLVTLRRHFHTHPELSFREVNTQQTLRRFLIDEAGIAEQDIHACAGTGKLATVMDHASLSSSSRDMDALPMTEENPSLEYKSTTAGAAHMCGHDGHMTSLAGFAQLLQRRREHLPVNTCVRLLFQPAEEGHFGAVAMIKGGCLDGVDEVYGYHNVNFPEGVVAVKAGAVMSHGNTFRITLTGPGGHGSAPHQTLTITSRNISAHDSAIVTIAQVHGGEADNVIPSSVTMSGTTRDFAPAVADVIRTRMSAIVTHTAAAFGVQGTIQFDERYPATVNAVDQAEIVRKVAQSVAGEANVTADGLPLCASEDFSFYLKERPGAFFFIGTVSSASQNRTLHSSTFDFNDTILPVSVRMFLELAQHRLDCQLYDPVEMARIHCPMPSNTGATHAHTDAMLMIVDKTFARRRYFREKQREHRRKVYADEAAVKAQYEHLQSVLDNLQAGRPSSVAPREASDGPLSWYSVATVFKREAHRVLKDRQSLVTQTQEYQSLIQAMQRFAVMNIPEPLALLPAVKNEDEFVQFEFQASDERDDLFTTEVRQVSPTHILLRSVGRVSHIFRPATGFLSVDEFAALRSVDVTGIQDDQKDEYVRREMTRRWYAGFLPSRKRFMDLMHQSAIS</sequence>
<protein>
    <recommendedName>
        <fullName evidence="3">Peptidase M20 dimerisation domain-containing protein</fullName>
    </recommendedName>
</protein>
<dbReference type="InterPro" id="IPR002933">
    <property type="entry name" value="Peptidase_M20"/>
</dbReference>
<gene>
    <name evidence="1" type="ORF">DYB30_007176</name>
</gene>
<dbReference type="PANTHER" id="PTHR11014">
    <property type="entry name" value="PEPTIDASE M20 FAMILY MEMBER"/>
    <property type="match status" value="1"/>
</dbReference>
<organism evidence="1 2">
    <name type="scientific">Aphanomyces astaci</name>
    <name type="common">Crayfish plague agent</name>
    <dbReference type="NCBI Taxonomy" id="112090"/>
    <lineage>
        <taxon>Eukaryota</taxon>
        <taxon>Sar</taxon>
        <taxon>Stramenopiles</taxon>
        <taxon>Oomycota</taxon>
        <taxon>Saprolegniomycetes</taxon>
        <taxon>Saprolegniales</taxon>
        <taxon>Verrucalvaceae</taxon>
        <taxon>Aphanomyces</taxon>
    </lineage>
</organism>
<name>A0A397CLJ2_APHAT</name>
<dbReference type="Gene3D" id="3.30.70.360">
    <property type="match status" value="1"/>
</dbReference>
<dbReference type="SUPFAM" id="SSF53187">
    <property type="entry name" value="Zn-dependent exopeptidases"/>
    <property type="match status" value="1"/>
</dbReference>